<dbReference type="Proteomes" id="UP000824102">
    <property type="component" value="Unassembled WGS sequence"/>
</dbReference>
<evidence type="ECO:0000313" key="2">
    <source>
        <dbReference type="Proteomes" id="UP000824102"/>
    </source>
</evidence>
<evidence type="ECO:0000313" key="1">
    <source>
        <dbReference type="EMBL" id="HIZ73555.1"/>
    </source>
</evidence>
<sequence>MSLRLSLHGRWVTKCFTVLLSAAAFMFFAIASTAFTFDVFEFQVRGYQYYMTDKDYYLFSNTTSGTGYAPGDPELLLTEEEVVSIESGVDLNFVTSCRNQIDVGYFFDKSYFRGEKYVYDQHGEIVGETEEYKAYLREVEGRSLAYSVSDVTVGSEATYDDLNYRL</sequence>
<dbReference type="AlphaFoldDB" id="A0A9D2G7E7"/>
<protein>
    <submittedName>
        <fullName evidence="1">Uncharacterized protein</fullName>
    </submittedName>
</protein>
<proteinExistence type="predicted"/>
<reference evidence="1" key="1">
    <citation type="journal article" date="2021" name="PeerJ">
        <title>Extensive microbial diversity within the chicken gut microbiome revealed by metagenomics and culture.</title>
        <authorList>
            <person name="Gilroy R."/>
            <person name="Ravi A."/>
            <person name="Getino M."/>
            <person name="Pursley I."/>
            <person name="Horton D.L."/>
            <person name="Alikhan N.F."/>
            <person name="Baker D."/>
            <person name="Gharbi K."/>
            <person name="Hall N."/>
            <person name="Watson M."/>
            <person name="Adriaenssens E.M."/>
            <person name="Foster-Nyarko E."/>
            <person name="Jarju S."/>
            <person name="Secka A."/>
            <person name="Antonio M."/>
            <person name="Oren A."/>
            <person name="Chaudhuri R.R."/>
            <person name="La Ragione R."/>
            <person name="Hildebrand F."/>
            <person name="Pallen M.J."/>
        </authorList>
    </citation>
    <scope>NUCLEOTIDE SEQUENCE</scope>
    <source>
        <strain evidence="1">ChiW7-2402</strain>
    </source>
</reference>
<reference evidence="1" key="2">
    <citation type="submission" date="2021-04" db="EMBL/GenBank/DDBJ databases">
        <authorList>
            <person name="Gilroy R."/>
        </authorList>
    </citation>
    <scope>NUCLEOTIDE SEQUENCE</scope>
    <source>
        <strain evidence="1">ChiW7-2402</strain>
    </source>
</reference>
<accession>A0A9D2G7E7</accession>
<name>A0A9D2G7E7_9FIRM</name>
<dbReference type="EMBL" id="DXBB01000126">
    <property type="protein sequence ID" value="HIZ73555.1"/>
    <property type="molecule type" value="Genomic_DNA"/>
</dbReference>
<organism evidence="1 2">
    <name type="scientific">Candidatus Gallimonas intestinavium</name>
    <dbReference type="NCBI Taxonomy" id="2838603"/>
    <lineage>
        <taxon>Bacteria</taxon>
        <taxon>Bacillati</taxon>
        <taxon>Bacillota</taxon>
        <taxon>Clostridia</taxon>
        <taxon>Candidatus Gallimonas</taxon>
    </lineage>
</organism>
<feature type="non-terminal residue" evidence="1">
    <location>
        <position position="166"/>
    </location>
</feature>
<gene>
    <name evidence="1" type="ORF">H9964_08245</name>
</gene>
<comment type="caution">
    <text evidence="1">The sequence shown here is derived from an EMBL/GenBank/DDBJ whole genome shotgun (WGS) entry which is preliminary data.</text>
</comment>